<dbReference type="RefSeq" id="XP_005793884.1">
    <property type="nucleotide sequence ID" value="XM_005793827.1"/>
</dbReference>
<feature type="compositionally biased region" description="Low complexity" evidence="1">
    <location>
        <begin position="305"/>
        <end position="319"/>
    </location>
</feature>
<evidence type="ECO:0008006" key="4">
    <source>
        <dbReference type="Google" id="ProtNLM"/>
    </source>
</evidence>
<dbReference type="PANTHER" id="PTHR40280">
    <property type="entry name" value="BLR6907 PROTEIN"/>
    <property type="match status" value="1"/>
</dbReference>
<evidence type="ECO:0000313" key="2">
    <source>
        <dbReference type="EnsemblProtists" id="EOD41455"/>
    </source>
</evidence>
<evidence type="ECO:0000256" key="1">
    <source>
        <dbReference type="SAM" id="MobiDB-lite"/>
    </source>
</evidence>
<dbReference type="InterPro" id="IPR029068">
    <property type="entry name" value="Glyas_Bleomycin-R_OHBP_Dase"/>
</dbReference>
<dbReference type="PANTHER" id="PTHR40280:SF1">
    <property type="entry name" value="VOC DOMAIN-CONTAINING PROTEIN"/>
    <property type="match status" value="1"/>
</dbReference>
<dbReference type="RefSeq" id="XP_005786170.1">
    <property type="nucleotide sequence ID" value="XM_005786113.1"/>
</dbReference>
<dbReference type="KEGG" id="ehx:EMIHUDRAFT_441463"/>
<protein>
    <recommendedName>
        <fullName evidence="4">VOC domain-containing protein</fullName>
    </recommendedName>
</protein>
<evidence type="ECO:0000313" key="3">
    <source>
        <dbReference type="Proteomes" id="UP000013827"/>
    </source>
</evidence>
<dbReference type="HOGENOM" id="CLU_763821_0_0_1"/>
<dbReference type="Proteomes" id="UP000013827">
    <property type="component" value="Unassembled WGS sequence"/>
</dbReference>
<dbReference type="OMA" id="ICVYLET"/>
<dbReference type="Gene3D" id="3.10.180.10">
    <property type="entry name" value="2,3-Dihydroxybiphenyl 1,2-Dioxygenase, domain 1"/>
    <property type="match status" value="1"/>
</dbReference>
<dbReference type="PaxDb" id="2903-EOD33741"/>
<dbReference type="EnsemblProtists" id="EOD33741">
    <property type="protein sequence ID" value="EOD33741"/>
    <property type="gene ID" value="EMIHUDRAFT_441463"/>
</dbReference>
<dbReference type="GeneID" id="17279011"/>
<keyword evidence="3" id="KW-1185">Reference proteome</keyword>
<name>A0A0D3L0C0_EMIH1</name>
<dbReference type="AlphaFoldDB" id="A0A0D3L0C0"/>
<organism evidence="2 3">
    <name type="scientific">Emiliania huxleyi (strain CCMP1516)</name>
    <dbReference type="NCBI Taxonomy" id="280463"/>
    <lineage>
        <taxon>Eukaryota</taxon>
        <taxon>Haptista</taxon>
        <taxon>Haptophyta</taxon>
        <taxon>Prymnesiophyceae</taxon>
        <taxon>Isochrysidales</taxon>
        <taxon>Noelaerhabdaceae</taxon>
        <taxon>Emiliania</taxon>
    </lineage>
</organism>
<sequence>MTALLEHINLNILDEPTAREFYVSCLGAVVNEPTTNERQLHVNMGATQFHLLRKYGKAEGVTPVTAAQRWAGEIELWTSERLDAIADRLTRHKLRGHVRDGASDVLRVRCPYGNAFVIRHEAPGSCDGWGCHPSGSGALTRLVRAVHDVRPGAAARLAHFWKETLGGEACELQPSGTPPLWCEGGVAGGAGSGEDTAGLQQCVVRFGAAPQQLVFAERRSAPPPDEYERNEAAAYHICVYLETAERFAACFRACEAAGLLYANERLLYANPAYARSPPEFGNAMAWEEVQACGQFRIKELGGSTGEPAAPRALPRAGGRSSSRWRFARPTTCRARSASGRGSSGSGRVTALSVSPVHSCCTRL</sequence>
<feature type="region of interest" description="Disordered" evidence="1">
    <location>
        <begin position="301"/>
        <end position="349"/>
    </location>
</feature>
<dbReference type="SUPFAM" id="SSF54593">
    <property type="entry name" value="Glyoxalase/Bleomycin resistance protein/Dihydroxybiphenyl dioxygenase"/>
    <property type="match status" value="1"/>
</dbReference>
<dbReference type="KEGG" id="ehx:EMIHUDRAFT_431656"/>
<reference evidence="2" key="2">
    <citation type="submission" date="2024-10" db="UniProtKB">
        <authorList>
            <consortium name="EnsemblProtists"/>
        </authorList>
    </citation>
    <scope>IDENTIFICATION</scope>
</reference>
<dbReference type="EnsemblProtists" id="EOD41455">
    <property type="protein sequence ID" value="EOD41455"/>
    <property type="gene ID" value="EMIHUDRAFT_431656"/>
</dbReference>
<accession>A0A0D3L0C0</accession>
<reference evidence="3" key="1">
    <citation type="journal article" date="2013" name="Nature">
        <title>Pan genome of the phytoplankton Emiliania underpins its global distribution.</title>
        <authorList>
            <person name="Read B.A."/>
            <person name="Kegel J."/>
            <person name="Klute M.J."/>
            <person name="Kuo A."/>
            <person name="Lefebvre S.C."/>
            <person name="Maumus F."/>
            <person name="Mayer C."/>
            <person name="Miller J."/>
            <person name="Monier A."/>
            <person name="Salamov A."/>
            <person name="Young J."/>
            <person name="Aguilar M."/>
            <person name="Claverie J.M."/>
            <person name="Frickenhaus S."/>
            <person name="Gonzalez K."/>
            <person name="Herman E.K."/>
            <person name="Lin Y.C."/>
            <person name="Napier J."/>
            <person name="Ogata H."/>
            <person name="Sarno A.F."/>
            <person name="Shmutz J."/>
            <person name="Schroeder D."/>
            <person name="de Vargas C."/>
            <person name="Verret F."/>
            <person name="von Dassow P."/>
            <person name="Valentin K."/>
            <person name="Van de Peer Y."/>
            <person name="Wheeler G."/>
            <person name="Dacks J.B."/>
            <person name="Delwiche C.F."/>
            <person name="Dyhrman S.T."/>
            <person name="Glockner G."/>
            <person name="John U."/>
            <person name="Richards T."/>
            <person name="Worden A.Z."/>
            <person name="Zhang X."/>
            <person name="Grigoriev I.V."/>
            <person name="Allen A.E."/>
            <person name="Bidle K."/>
            <person name="Borodovsky M."/>
            <person name="Bowler C."/>
            <person name="Brownlee C."/>
            <person name="Cock J.M."/>
            <person name="Elias M."/>
            <person name="Gladyshev V.N."/>
            <person name="Groth M."/>
            <person name="Guda C."/>
            <person name="Hadaegh A."/>
            <person name="Iglesias-Rodriguez M.D."/>
            <person name="Jenkins J."/>
            <person name="Jones B.M."/>
            <person name="Lawson T."/>
            <person name="Leese F."/>
            <person name="Lindquist E."/>
            <person name="Lobanov A."/>
            <person name="Lomsadze A."/>
            <person name="Malik S.B."/>
            <person name="Marsh M.E."/>
            <person name="Mackinder L."/>
            <person name="Mock T."/>
            <person name="Mueller-Roeber B."/>
            <person name="Pagarete A."/>
            <person name="Parker M."/>
            <person name="Probert I."/>
            <person name="Quesneville H."/>
            <person name="Raines C."/>
            <person name="Rensing S.A."/>
            <person name="Riano-Pachon D.M."/>
            <person name="Richier S."/>
            <person name="Rokitta S."/>
            <person name="Shiraiwa Y."/>
            <person name="Soanes D.M."/>
            <person name="van der Giezen M."/>
            <person name="Wahlund T.M."/>
            <person name="Williams B."/>
            <person name="Wilson W."/>
            <person name="Wolfe G."/>
            <person name="Wurch L.L."/>
        </authorList>
    </citation>
    <scope>NUCLEOTIDE SEQUENCE</scope>
</reference>
<proteinExistence type="predicted"/>
<dbReference type="GeneID" id="17286719"/>